<organism evidence="1 2">
    <name type="scientific">Methanohalobium evestigatum (strain ATCC BAA-1072 / DSM 3721 / NBRC 107634 / OCM 161 / Z-7303)</name>
    <dbReference type="NCBI Taxonomy" id="644295"/>
    <lineage>
        <taxon>Archaea</taxon>
        <taxon>Methanobacteriati</taxon>
        <taxon>Methanobacteriota</taxon>
        <taxon>Stenosarchaea group</taxon>
        <taxon>Methanomicrobia</taxon>
        <taxon>Methanosarcinales</taxon>
        <taxon>Methanosarcinaceae</taxon>
        <taxon>Methanohalobium</taxon>
    </lineage>
</organism>
<dbReference type="GeneID" id="9347613"/>
<dbReference type="EMBL" id="CP002069">
    <property type="protein sequence ID" value="ADI74784.1"/>
    <property type="molecule type" value="Genomic_DNA"/>
</dbReference>
<protein>
    <submittedName>
        <fullName evidence="1">Uncharacterized protein</fullName>
    </submittedName>
</protein>
<proteinExistence type="predicted"/>
<dbReference type="RefSeq" id="WP_013195349.1">
    <property type="nucleotide sequence ID" value="NC_014253.1"/>
</dbReference>
<gene>
    <name evidence="1" type="ordered locus">Metev_1954</name>
</gene>
<name>D7EAB3_METEZ</name>
<dbReference type="KEGG" id="mev:Metev_1954"/>
<dbReference type="OrthoDB" id="131404at2157"/>
<reference evidence="1 2" key="1">
    <citation type="submission" date="2010-06" db="EMBL/GenBank/DDBJ databases">
        <title>Complete sequence chromosome of Methanohalobium evestigatum Z-7303.</title>
        <authorList>
            <consortium name="US DOE Joint Genome Institute"/>
            <person name="Lucas S."/>
            <person name="Copeland A."/>
            <person name="Lapidus A."/>
            <person name="Cheng J.-F."/>
            <person name="Bruce D."/>
            <person name="Goodwin L."/>
            <person name="Pitluck S."/>
            <person name="Saunders E."/>
            <person name="Detter J.C."/>
            <person name="Han C."/>
            <person name="Tapia R."/>
            <person name="Land M."/>
            <person name="Hauser L."/>
            <person name="Kyrpides N."/>
            <person name="Mikhailova N."/>
            <person name="Sieprawska-Lupa M."/>
            <person name="Whitman W.B."/>
            <person name="Anderson I."/>
            <person name="Woyke T."/>
        </authorList>
    </citation>
    <scope>NUCLEOTIDE SEQUENCE [LARGE SCALE GENOMIC DNA]</scope>
    <source>
        <strain evidence="2">ATCC BAA-1072 / DSM 3721 / NBRC 107634 / OCM 161 / Z-7303</strain>
    </source>
</reference>
<dbReference type="STRING" id="644295.Metev_1954"/>
<sequence length="191" mass="21257">MENKKIIEKVKNRVMEMKGVCGVFTLDADDLENIKEQEKKAEDMTLMGLGKGDNQGVKEVINRDVVMVFTTNKEFEWPCSPQVILMKEGEKIGEEMDDTEKLKEYEETGDALVIGNIVIYDKSSISSLTGTSKPLVVVMPPKECPTVEEVPEINDVVLGSPSPPTDEYLKDRMEAVCESGMGSFLLGFNIK</sequence>
<accession>D7EAB3</accession>
<keyword evidence="2" id="KW-1185">Reference proteome</keyword>
<dbReference type="HOGENOM" id="CLU_117486_0_0_2"/>
<evidence type="ECO:0000313" key="2">
    <source>
        <dbReference type="Proteomes" id="UP000000391"/>
    </source>
</evidence>
<dbReference type="AlphaFoldDB" id="D7EAB3"/>
<dbReference type="Proteomes" id="UP000000391">
    <property type="component" value="Chromosome"/>
</dbReference>
<evidence type="ECO:0000313" key="1">
    <source>
        <dbReference type="EMBL" id="ADI74784.1"/>
    </source>
</evidence>